<evidence type="ECO:0000313" key="4">
    <source>
        <dbReference type="Proteomes" id="UP000003856"/>
    </source>
</evidence>
<keyword evidence="1 3" id="KW-0808">Transferase</keyword>
<reference evidence="3 4" key="1">
    <citation type="submission" date="2009-05" db="EMBL/GenBank/DDBJ databases">
        <title>The draft genome of Acidovorax delafieldii 2AN.</title>
        <authorList>
            <consortium name="US DOE Joint Genome Institute (JGI-PGF)"/>
            <person name="Lucas S."/>
            <person name="Copeland A."/>
            <person name="Lapidus A."/>
            <person name="Glavina del Rio T."/>
            <person name="Tice H."/>
            <person name="Bruce D."/>
            <person name="Goodwin L."/>
            <person name="Pitluck S."/>
            <person name="Larimer F."/>
            <person name="Land M.L."/>
            <person name="Hauser L."/>
            <person name="Shelobolina E.S."/>
            <person name="Picardal F."/>
            <person name="Roden E."/>
            <person name="Emerson D."/>
        </authorList>
    </citation>
    <scope>NUCLEOTIDE SEQUENCE [LARGE SCALE GENOMIC DNA]</scope>
    <source>
        <strain evidence="3 4">2AN</strain>
    </source>
</reference>
<proteinExistence type="predicted"/>
<dbReference type="GO" id="GO:0032259">
    <property type="term" value="P:methylation"/>
    <property type="evidence" value="ECO:0007669"/>
    <property type="project" value="UniProtKB-KW"/>
</dbReference>
<dbReference type="OrthoDB" id="9791837at2"/>
<organism evidence="3 4">
    <name type="scientific">Acidovorax delafieldii 2AN</name>
    <dbReference type="NCBI Taxonomy" id="573060"/>
    <lineage>
        <taxon>Bacteria</taxon>
        <taxon>Pseudomonadati</taxon>
        <taxon>Pseudomonadota</taxon>
        <taxon>Betaproteobacteria</taxon>
        <taxon>Burkholderiales</taxon>
        <taxon>Comamonadaceae</taxon>
        <taxon>Acidovorax</taxon>
    </lineage>
</organism>
<dbReference type="InterPro" id="IPR041698">
    <property type="entry name" value="Methyltransf_25"/>
</dbReference>
<dbReference type="AlphaFoldDB" id="C5T875"/>
<dbReference type="EMBL" id="ACQT01000138">
    <property type="protein sequence ID" value="EER59322.1"/>
    <property type="molecule type" value="Genomic_DNA"/>
</dbReference>
<accession>C5T875</accession>
<feature type="domain" description="Methyltransferase" evidence="2">
    <location>
        <begin position="41"/>
        <end position="128"/>
    </location>
</feature>
<evidence type="ECO:0000256" key="1">
    <source>
        <dbReference type="ARBA" id="ARBA00022679"/>
    </source>
</evidence>
<dbReference type="PATRIC" id="fig|573060.9.peg.1934"/>
<dbReference type="PANTHER" id="PTHR43861">
    <property type="entry name" value="TRANS-ACONITATE 2-METHYLTRANSFERASE-RELATED"/>
    <property type="match status" value="1"/>
</dbReference>
<comment type="caution">
    <text evidence="3">The sequence shown here is derived from an EMBL/GenBank/DDBJ whole genome shotgun (WGS) entry which is preliminary data.</text>
</comment>
<gene>
    <name evidence="3" type="ORF">AcdelDRAFT_3105</name>
</gene>
<dbReference type="Proteomes" id="UP000003856">
    <property type="component" value="Unassembled WGS sequence"/>
</dbReference>
<dbReference type="SUPFAM" id="SSF53335">
    <property type="entry name" value="S-adenosyl-L-methionine-dependent methyltransferases"/>
    <property type="match status" value="1"/>
</dbReference>
<dbReference type="RefSeq" id="WP_005798330.1">
    <property type="nucleotide sequence ID" value="NZ_ACQT01000138.1"/>
</dbReference>
<protein>
    <submittedName>
        <fullName evidence="3">Methyltransferase type 12</fullName>
    </submittedName>
</protein>
<dbReference type="Gene3D" id="3.40.50.150">
    <property type="entry name" value="Vaccinia Virus protein VP39"/>
    <property type="match status" value="1"/>
</dbReference>
<dbReference type="GO" id="GO:0008168">
    <property type="term" value="F:methyltransferase activity"/>
    <property type="evidence" value="ECO:0007669"/>
    <property type="project" value="UniProtKB-KW"/>
</dbReference>
<dbReference type="Pfam" id="PF13649">
    <property type="entry name" value="Methyltransf_25"/>
    <property type="match status" value="1"/>
</dbReference>
<dbReference type="CDD" id="cd02440">
    <property type="entry name" value="AdoMet_MTases"/>
    <property type="match status" value="1"/>
</dbReference>
<evidence type="ECO:0000259" key="2">
    <source>
        <dbReference type="Pfam" id="PF13649"/>
    </source>
</evidence>
<keyword evidence="3" id="KW-0489">Methyltransferase</keyword>
<dbReference type="PANTHER" id="PTHR43861:SF3">
    <property type="entry name" value="PUTATIVE (AFU_ORTHOLOGUE AFUA_2G14390)-RELATED"/>
    <property type="match status" value="1"/>
</dbReference>
<dbReference type="InterPro" id="IPR029063">
    <property type="entry name" value="SAM-dependent_MTases_sf"/>
</dbReference>
<keyword evidence="4" id="KW-1185">Reference proteome</keyword>
<name>C5T875_ACIDE</name>
<sequence>MTTTHFDTAARDWDQRPMSLQLAAVAPCMLAQLPLSPTDHVLDFGAGTGLLATQIAPLVAHVTALDTSAAMLDVLRGKGHANITTHCGDIFAGLPGHYHAIVSCMALHHVADVGALMQVFADALHSGGRIALVDLYAEDGSFHGDNAAKGVQHLGFAPEALQALAEQAGLRDIGFREILRLQHRNGRDYPLFLMTGRKP</sequence>
<evidence type="ECO:0000313" key="3">
    <source>
        <dbReference type="EMBL" id="EER59322.1"/>
    </source>
</evidence>